<dbReference type="AlphaFoldDB" id="A0A0A9ACV6"/>
<sequence>MLLHPSLQPSSPSPQLHHHACHRCPHRHHRHSHCHCSENLCVMNQSPAKGPWGQWHHSSAGRSLSAR</sequence>
<feature type="compositionally biased region" description="Low complexity" evidence="1">
    <location>
        <begin position="1"/>
        <end position="15"/>
    </location>
</feature>
<reference evidence="2" key="2">
    <citation type="journal article" date="2015" name="Data Brief">
        <title>Shoot transcriptome of the giant reed, Arundo donax.</title>
        <authorList>
            <person name="Barrero R.A."/>
            <person name="Guerrero F.D."/>
            <person name="Moolhuijzen P."/>
            <person name="Goolsby J.A."/>
            <person name="Tidwell J."/>
            <person name="Bellgard S.E."/>
            <person name="Bellgard M.I."/>
        </authorList>
    </citation>
    <scope>NUCLEOTIDE SEQUENCE</scope>
    <source>
        <tissue evidence="2">Shoot tissue taken approximately 20 cm above the soil surface</tissue>
    </source>
</reference>
<accession>A0A0A9ACV6</accession>
<evidence type="ECO:0000256" key="1">
    <source>
        <dbReference type="SAM" id="MobiDB-lite"/>
    </source>
</evidence>
<organism evidence="2">
    <name type="scientific">Arundo donax</name>
    <name type="common">Giant reed</name>
    <name type="synonym">Donax arundinaceus</name>
    <dbReference type="NCBI Taxonomy" id="35708"/>
    <lineage>
        <taxon>Eukaryota</taxon>
        <taxon>Viridiplantae</taxon>
        <taxon>Streptophyta</taxon>
        <taxon>Embryophyta</taxon>
        <taxon>Tracheophyta</taxon>
        <taxon>Spermatophyta</taxon>
        <taxon>Magnoliopsida</taxon>
        <taxon>Liliopsida</taxon>
        <taxon>Poales</taxon>
        <taxon>Poaceae</taxon>
        <taxon>PACMAD clade</taxon>
        <taxon>Arundinoideae</taxon>
        <taxon>Arundineae</taxon>
        <taxon>Arundo</taxon>
    </lineage>
</organism>
<name>A0A0A9ACV6_ARUDO</name>
<proteinExistence type="predicted"/>
<protein>
    <submittedName>
        <fullName evidence="2">Uncharacterized protein</fullName>
    </submittedName>
</protein>
<evidence type="ECO:0000313" key="2">
    <source>
        <dbReference type="EMBL" id="JAD47753.1"/>
    </source>
</evidence>
<feature type="region of interest" description="Disordered" evidence="1">
    <location>
        <begin position="1"/>
        <end position="20"/>
    </location>
</feature>
<reference evidence="2" key="1">
    <citation type="submission" date="2014-09" db="EMBL/GenBank/DDBJ databases">
        <authorList>
            <person name="Magalhaes I.L.F."/>
            <person name="Oliveira U."/>
            <person name="Santos F.R."/>
            <person name="Vidigal T.H.D.A."/>
            <person name="Brescovit A.D."/>
            <person name="Santos A.J."/>
        </authorList>
    </citation>
    <scope>NUCLEOTIDE SEQUENCE</scope>
    <source>
        <tissue evidence="2">Shoot tissue taken approximately 20 cm above the soil surface</tissue>
    </source>
</reference>
<dbReference type="EMBL" id="GBRH01250142">
    <property type="protein sequence ID" value="JAD47753.1"/>
    <property type="molecule type" value="Transcribed_RNA"/>
</dbReference>